<dbReference type="SUPFAM" id="SSF51126">
    <property type="entry name" value="Pectin lyase-like"/>
    <property type="match status" value="1"/>
</dbReference>
<feature type="chain" id="PRO_5038423281" evidence="1">
    <location>
        <begin position="26"/>
        <end position="1647"/>
    </location>
</feature>
<dbReference type="SMART" id="SM00912">
    <property type="entry name" value="Haemagg_act"/>
    <property type="match status" value="1"/>
</dbReference>
<feature type="domain" description="Filamentous haemagglutinin FhaB/tRNA nuclease CdiA-like TPS" evidence="2">
    <location>
        <begin position="27"/>
        <end position="138"/>
    </location>
</feature>
<evidence type="ECO:0000259" key="2">
    <source>
        <dbReference type="SMART" id="SM00912"/>
    </source>
</evidence>
<organism evidence="3 4">
    <name type="scientific">Selenomonas ruminis</name>
    <dbReference type="NCBI Taxonomy" id="2593411"/>
    <lineage>
        <taxon>Bacteria</taxon>
        <taxon>Bacillati</taxon>
        <taxon>Bacillota</taxon>
        <taxon>Negativicutes</taxon>
        <taxon>Selenomonadales</taxon>
        <taxon>Selenomonadaceae</taxon>
        <taxon>Selenomonas</taxon>
    </lineage>
</organism>
<dbReference type="InterPro" id="IPR012334">
    <property type="entry name" value="Pectin_lyas_fold"/>
</dbReference>
<dbReference type="NCBIfam" id="TIGR01901">
    <property type="entry name" value="adhes_NPXG"/>
    <property type="match status" value="1"/>
</dbReference>
<keyword evidence="4" id="KW-1185">Reference proteome</keyword>
<dbReference type="Pfam" id="PF05860">
    <property type="entry name" value="TPS"/>
    <property type="match status" value="1"/>
</dbReference>
<evidence type="ECO:0000313" key="4">
    <source>
        <dbReference type="Proteomes" id="UP000323646"/>
    </source>
</evidence>
<evidence type="ECO:0000256" key="1">
    <source>
        <dbReference type="SAM" id="SignalP"/>
    </source>
</evidence>
<dbReference type="PANTHER" id="PTHR12338">
    <property type="entry name" value="AUTOTRANSPORTER"/>
    <property type="match status" value="1"/>
</dbReference>
<dbReference type="Proteomes" id="UP000323646">
    <property type="component" value="Unassembled WGS sequence"/>
</dbReference>
<reference evidence="3 4" key="1">
    <citation type="submission" date="2019-08" db="EMBL/GenBank/DDBJ databases">
        <title>Selenomonas sp. mPRGC5 and Selenomonas sp. mPRGC8 isolated from ruminal fluid of dairy goat (Capra hircus).</title>
        <authorList>
            <person name="Poothong S."/>
            <person name="Nuengjamnong C."/>
            <person name="Tanasupawat S."/>
        </authorList>
    </citation>
    <scope>NUCLEOTIDE SEQUENCE [LARGE SCALE GENOMIC DNA]</scope>
    <source>
        <strain evidence="4">mPRGC5</strain>
    </source>
</reference>
<dbReference type="InterPro" id="IPR008638">
    <property type="entry name" value="FhaB/CdiA-like_TPS"/>
</dbReference>
<dbReference type="EMBL" id="VTOY01000001">
    <property type="protein sequence ID" value="TYZ24758.1"/>
    <property type="molecule type" value="Genomic_DNA"/>
</dbReference>
<name>A0A5D6WD41_9FIRM</name>
<protein>
    <submittedName>
        <fullName evidence="3">Filamentous hemagglutinin N-terminal domain-containing protein</fullName>
    </submittedName>
</protein>
<sequence>MKTSRRKTWHLALAVGLTVSTFSFANVEAAPEGGKVRSGKAEISRDDHTLVVDQQTRHVALDWQKFDIDQGETVEFRQQAHDIAVNRVISNKASEIYGNLKAGGSVFLINPNGILFGQGAQIDTGSLVASTAKVDDRFMTSFGEGVEAITLKLDETSTGHIVNAADIKAQGGLVALHASVVQNTGSIENAGGQVALSAVKNLDLSIDTAGKLNFTASGEAAQAHVLNSGTINAAGGRVIMTAKSAGDMLSEVVNHSGIVEAKNLSVNDRGEIILDGGSHGQVNVSGTLDVSGLEKGANGGIIRVLGEDTNIEAAAVLKAVGQGNGGLIETSGDVLRVDTQAVIDAAGLTGKAGEWFIDPVDIIISNEAPAGYTDITPGSSDVVSTVQNYNSESEADEEKHSYLSADYISWRLSNGTSVRIQALDANHNDPKGQIYSLGISNIAVNAPIEKSVSKMNGIAAAYGLENSEATLTLQAQQNVIVNAPITATAGKLNVNLHADTDGDAKGMVIINRDITTNGGDFTAGCGETIDAGRVGTYFGHANDEKDAEGNYPVDGDRRIVTNGGKASLYGDVALGLNKGKLVIDTTTVDGSGGDIHIGGNVDSANSYRLFANPIVGPTLQNSVKNDPELKRIAGIYYENYLKSYVWKSFEQLTPEERAEIEARCFMDYEKINNAPLPTGDAATELVRTYYKDHVKLGLNGAVNDITYEAKDFNQLNDKEYTQLAKHILTNWAYNRTINHESILTRWELAEIAAREGTAGGSAIGDKYLATITTELENWIVGSLMAGNPNEALIGGKTDVVGQEVTAGREFYWVTGPEGEANDGKGTLFFTTTGKGQGIVAENMYQGWSHDPKHGNKPFNEPNNDSVIDQPFVGVNWKADAGWADVNNQCSNVIGFIQETNTEHSAMSLQGGSGAVNIGGNIGKSVHLSDLQVTTAGKVTVGGGVNLSAGANANADPTLINSDRYTGLVNTDNTVTLQGGAGVTIGDRITTTSGDVQVDSAGVVKLAGITAGGKVKVATDGIASSINLSHNIQSASAATDAVILDAGSGSFVNTSTEAAGIVTGTGGKWKVYSGSPAANDFGSNLNSDTYALWNRGSDAYSYTQVEDEAETGRYIFKYQPTVTLTAANMEKIYGETLSGASEWQAEAETTQYAAFTENAVINTAKVAGVASSIGFAATADRTSGVAAAADGYNAIYAINLDVNDSSFVNTNAYQNGYQAAAGNGATLTINKRSVPIWVNLSTTYGSADYAVSLEAVADDGQGHGLVNGASLSNPTFHFDEDYADQIPAGGTTPAVGTYTDVVHFTGAAYENPNDAANYEFEPELGKTTVAPHEIVLNLTGQGESFDSSNVEVLGQDYSGQWVNGDTATTMPTLAYLLGTAKSEDTYSIYLSADDTVLNSGDVVGNYRFKYDGVYKITPPTVINSQPAAEVDTVVVDPNETLPIDLNGLDEMKMVVNPQVIPEDEVTNPPILPDLEELVTEPADTKVERPQLDYAEGALQAGTAGYESVPANKANPVEQVLGLTTAQLPVGKVKNGQVIPDGTYALDVQPNSVTMSPVERQLAIPKTSVAKQKREYTKAIPLTDDSATFTICYDGSILGIHPADSRAEQAVQRGEASHNVDVMAKALHVAFSEMGLELEDLDAIYVYLS</sequence>
<dbReference type="Gene3D" id="2.160.20.10">
    <property type="entry name" value="Single-stranded right-handed beta-helix, Pectin lyase-like"/>
    <property type="match status" value="1"/>
</dbReference>
<keyword evidence="1" id="KW-0732">Signal</keyword>
<dbReference type="PANTHER" id="PTHR12338:SF5">
    <property type="entry name" value="ANTIGEN 43-RELATED"/>
    <property type="match status" value="1"/>
</dbReference>
<proteinExistence type="predicted"/>
<dbReference type="OrthoDB" id="218680at2"/>
<gene>
    <name evidence="3" type="ORF">FZ040_01575</name>
</gene>
<dbReference type="RefSeq" id="WP_149170384.1">
    <property type="nucleotide sequence ID" value="NZ_VTOY01000001.1"/>
</dbReference>
<dbReference type="InterPro" id="IPR011050">
    <property type="entry name" value="Pectin_lyase_fold/virulence"/>
</dbReference>
<accession>A0A5D6WD41</accession>
<feature type="signal peptide" evidence="1">
    <location>
        <begin position="1"/>
        <end position="25"/>
    </location>
</feature>
<evidence type="ECO:0000313" key="3">
    <source>
        <dbReference type="EMBL" id="TYZ24758.1"/>
    </source>
</evidence>
<comment type="caution">
    <text evidence="3">The sequence shown here is derived from an EMBL/GenBank/DDBJ whole genome shotgun (WGS) entry which is preliminary data.</text>
</comment>
<dbReference type="InterPro" id="IPR050909">
    <property type="entry name" value="Bact_Autotransporter_VF"/>
</dbReference>